<reference evidence="4 5" key="1">
    <citation type="submission" date="2019-08" db="EMBL/GenBank/DDBJ databases">
        <title>In-depth cultivation of the pig gut microbiome towards novel bacterial diversity and tailored functional studies.</title>
        <authorList>
            <person name="Wylensek D."/>
            <person name="Hitch T.C.A."/>
            <person name="Clavel T."/>
        </authorList>
    </citation>
    <scope>NUCLEOTIDE SEQUENCE [LARGE SCALE GENOMIC DNA]</scope>
    <source>
        <strain evidence="4 5">LKV-178-WT-2A</strain>
    </source>
</reference>
<evidence type="ECO:0000256" key="1">
    <source>
        <dbReference type="SAM" id="SignalP"/>
    </source>
</evidence>
<feature type="signal peptide" evidence="1">
    <location>
        <begin position="1"/>
        <end position="24"/>
    </location>
</feature>
<feature type="domain" description="DUF6242" evidence="2">
    <location>
        <begin position="40"/>
        <end position="156"/>
    </location>
</feature>
<dbReference type="InterPro" id="IPR015943">
    <property type="entry name" value="WD40/YVTN_repeat-like_dom_sf"/>
</dbReference>
<evidence type="ECO:0008006" key="6">
    <source>
        <dbReference type="Google" id="ProtNLM"/>
    </source>
</evidence>
<accession>A0A7K0KDG4</accession>
<evidence type="ECO:0000313" key="4">
    <source>
        <dbReference type="EMBL" id="MST83470.1"/>
    </source>
</evidence>
<dbReference type="Pfam" id="PF25852">
    <property type="entry name" value="DUF6242_C"/>
    <property type="match status" value="1"/>
</dbReference>
<evidence type="ECO:0000259" key="3">
    <source>
        <dbReference type="Pfam" id="PF25852"/>
    </source>
</evidence>
<dbReference type="AlphaFoldDB" id="A0A7K0KDG4"/>
<dbReference type="SUPFAM" id="SSF110296">
    <property type="entry name" value="Oligoxyloglucan reducing end-specific cellobiohydrolase"/>
    <property type="match status" value="1"/>
</dbReference>
<organism evidence="4 5">
    <name type="scientific">Hallella mizrahii</name>
    <dbReference type="NCBI Taxonomy" id="2606637"/>
    <lineage>
        <taxon>Bacteria</taxon>
        <taxon>Pseudomonadati</taxon>
        <taxon>Bacteroidota</taxon>
        <taxon>Bacteroidia</taxon>
        <taxon>Bacteroidales</taxon>
        <taxon>Prevotellaceae</taxon>
        <taxon>Hallella</taxon>
    </lineage>
</organism>
<evidence type="ECO:0000259" key="2">
    <source>
        <dbReference type="Pfam" id="PF19755"/>
    </source>
</evidence>
<protein>
    <recommendedName>
        <fullName evidence="6">BNR/Asp-box repeat protein</fullName>
    </recommendedName>
</protein>
<comment type="caution">
    <text evidence="4">The sequence shown here is derived from an EMBL/GenBank/DDBJ whole genome shotgun (WGS) entry which is preliminary data.</text>
</comment>
<gene>
    <name evidence="4" type="ORF">FYJ73_02020</name>
</gene>
<keyword evidence="1" id="KW-0732">Signal</keyword>
<dbReference type="PROSITE" id="PS51257">
    <property type="entry name" value="PROKAR_LIPOPROTEIN"/>
    <property type="match status" value="1"/>
</dbReference>
<keyword evidence="5" id="KW-1185">Reference proteome</keyword>
<name>A0A7K0KDG4_9BACT</name>
<feature type="chain" id="PRO_5029472793" description="BNR/Asp-box repeat protein" evidence="1">
    <location>
        <begin position="25"/>
        <end position="449"/>
    </location>
</feature>
<sequence>MIKKFLAFACMALAMFGFSSCLNSDEDEITYYDDTAVTAFSLSAANRYIHTTASDGVTDSVYKTTLTVTGYAFSIDQQQRLIYNTDSLPVGTDAAHILATISSKNSGNIVLNLKDKAGQDSLAYYSSTDSIDFTNPVRLRVYNTQGTAYREYTVKVNIHQQEGNVFYWNSLNEPALQTLAHRRMIANGNDLYLFGLKDGATVGYVYSNQAWKQLSRSFGADAYKNVAVQQGSIFVLDGNALLRTSDGEQWQTVSTLTGVKQLLGATPARLYAMTDNGISYSSDQGTTWTADALDDATANLPDTDLNFISSAAVTNDNTYNLLLIGNRNGKTVTWAKVEENGSGSQSQPWYLFTDDEYNRKTLPCLSNLQVVNCEGTLLAVGGDLKTIYSSRDQGLTWSADTTYTLPDAVAGTAVPTAMTVGQKGMIYLSASDSPIVYYGRLTRYGWAAY</sequence>
<proteinExistence type="predicted"/>
<evidence type="ECO:0000313" key="5">
    <source>
        <dbReference type="Proteomes" id="UP000438914"/>
    </source>
</evidence>
<dbReference type="EMBL" id="VUNG01000003">
    <property type="protein sequence ID" value="MST83470.1"/>
    <property type="molecule type" value="Genomic_DNA"/>
</dbReference>
<dbReference type="RefSeq" id="WP_154533044.1">
    <property type="nucleotide sequence ID" value="NZ_VUNG01000003.1"/>
</dbReference>
<feature type="domain" description="DUF6242" evidence="3">
    <location>
        <begin position="163"/>
        <end position="447"/>
    </location>
</feature>
<dbReference type="InterPro" id="IPR046209">
    <property type="entry name" value="DUF6242_N"/>
</dbReference>
<dbReference type="Pfam" id="PF19755">
    <property type="entry name" value="DUF6242"/>
    <property type="match status" value="1"/>
</dbReference>
<dbReference type="Gene3D" id="2.130.10.10">
    <property type="entry name" value="YVTN repeat-like/Quinoprotein amine dehydrogenase"/>
    <property type="match status" value="1"/>
</dbReference>
<dbReference type="Proteomes" id="UP000438914">
    <property type="component" value="Unassembled WGS sequence"/>
</dbReference>
<dbReference type="InterPro" id="IPR058667">
    <property type="entry name" value="DUF6242_C"/>
</dbReference>